<dbReference type="PANTHER" id="PTHR23068:SF25">
    <property type="entry name" value="DNA (CYTOSINE-5)-METHYLTRANSFERASE DRM2"/>
    <property type="match status" value="1"/>
</dbReference>
<dbReference type="PANTHER" id="PTHR23068">
    <property type="entry name" value="DNA CYTOSINE-5- -METHYLTRANSFERASE 3-RELATED"/>
    <property type="match status" value="1"/>
</dbReference>
<keyword evidence="6" id="KW-1185">Reference proteome</keyword>
<keyword evidence="3" id="KW-0808">Transferase</keyword>
<proteinExistence type="predicted"/>
<dbReference type="PROSITE" id="PS00094">
    <property type="entry name" value="C5_MTASE_1"/>
    <property type="match status" value="1"/>
</dbReference>
<dbReference type="GO" id="GO:0003886">
    <property type="term" value="F:DNA (cytosine-5-)-methyltransferase activity"/>
    <property type="evidence" value="ECO:0007669"/>
    <property type="project" value="UniProtKB-EC"/>
</dbReference>
<evidence type="ECO:0000256" key="1">
    <source>
        <dbReference type="ARBA" id="ARBA00011975"/>
    </source>
</evidence>
<evidence type="ECO:0000313" key="6">
    <source>
        <dbReference type="Proteomes" id="UP001219518"/>
    </source>
</evidence>
<sequence>MPHPGLTAVCKNFRYNPDAFSSQLLLILGHIHGCVVNLPLVQFPRGTSSFQAVNVNDKSMVMKRTRVISLFDGISTGLVSLNQSGIIPDIYCSSEIDQYCLKVQRFNHGDKIVQLGDVRDLDSSALKQLGQIDLLMGGSPCNDLSLVNHRRKGLFDTTGTGVLFFEFLRVMLYLKNKSEWEQRQFFWFFENTSKMEMKTKETISRYLGCEPVKLCSSVYTPMKRQRYYWTNLPVSEQFLTESMPNEVMELQDLLCGSGRTAALKCLPTMTSNLTNMVKGGHLPVYDGNDGPSHMYLSELEKVFGLPVNYTAGPNTPLAERKKQLAKCWDTHTINHLLASFKSAVSFSTQV</sequence>
<evidence type="ECO:0000313" key="5">
    <source>
        <dbReference type="EMBL" id="KAK3929537.1"/>
    </source>
</evidence>
<protein>
    <recommendedName>
        <fullName evidence="1">DNA (cytosine-5-)-methyltransferase</fullName>
        <ecNumber evidence="1">2.1.1.37</ecNumber>
    </recommendedName>
</protein>
<accession>A0AAE1HX68</accession>
<dbReference type="Gene3D" id="3.40.50.150">
    <property type="entry name" value="Vaccinia Virus protein VP39"/>
    <property type="match status" value="1"/>
</dbReference>
<keyword evidence="4" id="KW-0949">S-adenosyl-L-methionine</keyword>
<evidence type="ECO:0000256" key="3">
    <source>
        <dbReference type="ARBA" id="ARBA00022679"/>
    </source>
</evidence>
<evidence type="ECO:0000256" key="4">
    <source>
        <dbReference type="ARBA" id="ARBA00022691"/>
    </source>
</evidence>
<reference evidence="5" key="1">
    <citation type="submission" date="2021-07" db="EMBL/GenBank/DDBJ databases">
        <authorList>
            <person name="Catto M.A."/>
            <person name="Jacobson A."/>
            <person name="Kennedy G."/>
            <person name="Labadie P."/>
            <person name="Hunt B.G."/>
            <person name="Srinivasan R."/>
        </authorList>
    </citation>
    <scope>NUCLEOTIDE SEQUENCE</scope>
    <source>
        <strain evidence="5">PL_HMW_Pooled</strain>
        <tissue evidence="5">Head</tissue>
    </source>
</reference>
<comment type="caution">
    <text evidence="5">The sequence shown here is derived from an EMBL/GenBank/DDBJ whole genome shotgun (WGS) entry which is preliminary data.</text>
</comment>
<dbReference type="SUPFAM" id="SSF53335">
    <property type="entry name" value="S-adenosyl-L-methionine-dependent methyltransferases"/>
    <property type="match status" value="1"/>
</dbReference>
<dbReference type="Proteomes" id="UP001219518">
    <property type="component" value="Unassembled WGS sequence"/>
</dbReference>
<dbReference type="Pfam" id="PF00145">
    <property type="entry name" value="DNA_methylase"/>
    <property type="match status" value="1"/>
</dbReference>
<evidence type="ECO:0000256" key="2">
    <source>
        <dbReference type="ARBA" id="ARBA00022603"/>
    </source>
</evidence>
<reference evidence="5" key="2">
    <citation type="journal article" date="2023" name="BMC Genomics">
        <title>Pest status, molecular evolution, and epigenetic factors derived from the genome assembly of Frankliniella fusca, a thysanopteran phytovirus vector.</title>
        <authorList>
            <person name="Catto M.A."/>
            <person name="Labadie P.E."/>
            <person name="Jacobson A.L."/>
            <person name="Kennedy G.G."/>
            <person name="Srinivasan R."/>
            <person name="Hunt B.G."/>
        </authorList>
    </citation>
    <scope>NUCLEOTIDE SEQUENCE</scope>
    <source>
        <strain evidence="5">PL_HMW_Pooled</strain>
    </source>
</reference>
<name>A0AAE1HX68_9NEOP</name>
<dbReference type="GO" id="GO:0032259">
    <property type="term" value="P:methylation"/>
    <property type="evidence" value="ECO:0007669"/>
    <property type="project" value="UniProtKB-KW"/>
</dbReference>
<dbReference type="EMBL" id="JAHWGI010001401">
    <property type="protein sequence ID" value="KAK3929537.1"/>
    <property type="molecule type" value="Genomic_DNA"/>
</dbReference>
<dbReference type="InterPro" id="IPR018117">
    <property type="entry name" value="C5_DNA_meth_AS"/>
</dbReference>
<dbReference type="InterPro" id="IPR050390">
    <property type="entry name" value="C5-Methyltransferase"/>
</dbReference>
<keyword evidence="2" id="KW-0489">Methyltransferase</keyword>
<dbReference type="AlphaFoldDB" id="A0AAE1HX68"/>
<organism evidence="5 6">
    <name type="scientific">Frankliniella fusca</name>
    <dbReference type="NCBI Taxonomy" id="407009"/>
    <lineage>
        <taxon>Eukaryota</taxon>
        <taxon>Metazoa</taxon>
        <taxon>Ecdysozoa</taxon>
        <taxon>Arthropoda</taxon>
        <taxon>Hexapoda</taxon>
        <taxon>Insecta</taxon>
        <taxon>Pterygota</taxon>
        <taxon>Neoptera</taxon>
        <taxon>Paraneoptera</taxon>
        <taxon>Thysanoptera</taxon>
        <taxon>Terebrantia</taxon>
        <taxon>Thripoidea</taxon>
        <taxon>Thripidae</taxon>
        <taxon>Frankliniella</taxon>
    </lineage>
</organism>
<dbReference type="InterPro" id="IPR001525">
    <property type="entry name" value="C5_MeTfrase"/>
</dbReference>
<dbReference type="GO" id="GO:0005634">
    <property type="term" value="C:nucleus"/>
    <property type="evidence" value="ECO:0007669"/>
    <property type="project" value="TreeGrafter"/>
</dbReference>
<dbReference type="InterPro" id="IPR029063">
    <property type="entry name" value="SAM-dependent_MTases_sf"/>
</dbReference>
<dbReference type="EC" id="2.1.1.37" evidence="1"/>
<gene>
    <name evidence="5" type="ORF">KUF71_003544</name>
</gene>